<dbReference type="OrthoDB" id="9808451at2"/>
<keyword evidence="2" id="KW-1133">Transmembrane helix</keyword>
<evidence type="ECO:0000256" key="1">
    <source>
        <dbReference type="SAM" id="MobiDB-lite"/>
    </source>
</evidence>
<dbReference type="Proteomes" id="UP000263993">
    <property type="component" value="Unassembled WGS sequence"/>
</dbReference>
<feature type="region of interest" description="Disordered" evidence="1">
    <location>
        <begin position="1"/>
        <end position="20"/>
    </location>
</feature>
<evidence type="ECO:0000313" key="3">
    <source>
        <dbReference type="EMBL" id="RDV03111.1"/>
    </source>
</evidence>
<reference evidence="4" key="1">
    <citation type="submission" date="2018-08" db="EMBL/GenBank/DDBJ databases">
        <authorList>
            <person name="Kim S.-J."/>
            <person name="Jung G.-Y."/>
        </authorList>
    </citation>
    <scope>NUCLEOTIDE SEQUENCE [LARGE SCALE GENOMIC DNA]</scope>
    <source>
        <strain evidence="4">GY_H</strain>
    </source>
</reference>
<accession>A0A371B6T6</accession>
<keyword evidence="2" id="KW-0472">Membrane</keyword>
<protein>
    <submittedName>
        <fullName evidence="3">Uncharacterized protein</fullName>
    </submittedName>
</protein>
<keyword evidence="2" id="KW-0812">Transmembrane</keyword>
<dbReference type="AlphaFoldDB" id="A0A371B6T6"/>
<organism evidence="3 4">
    <name type="scientific">Undibacter mobilis</name>
    <dbReference type="NCBI Taxonomy" id="2292256"/>
    <lineage>
        <taxon>Bacteria</taxon>
        <taxon>Pseudomonadati</taxon>
        <taxon>Pseudomonadota</taxon>
        <taxon>Alphaproteobacteria</taxon>
        <taxon>Hyphomicrobiales</taxon>
        <taxon>Nitrobacteraceae</taxon>
        <taxon>Undibacter</taxon>
    </lineage>
</organism>
<gene>
    <name evidence="3" type="ORF">DXH78_00020</name>
</gene>
<keyword evidence="4" id="KW-1185">Reference proteome</keyword>
<comment type="caution">
    <text evidence="3">The sequence shown here is derived from an EMBL/GenBank/DDBJ whole genome shotgun (WGS) entry which is preliminary data.</text>
</comment>
<dbReference type="EMBL" id="QRGO01000001">
    <property type="protein sequence ID" value="RDV03111.1"/>
    <property type="molecule type" value="Genomic_DNA"/>
</dbReference>
<name>A0A371B6T6_9BRAD</name>
<sequence>MWGRRKKSDSETPQPPTPLKEAMREARIEAAERSAVIVDLRDAEVARLELLNEALDPLFAEIPKDVELFDRGVSRGETPRLWVDVVSHVEMGRDKRQYRFVQDTRYGRAVLTESYDVPEMVSAVTRYVARRLLERDRALADDVPFGQAATLKSIEDEQRRGRLRGLRMFVYGAVVAVAALFTWALLTAPVP</sequence>
<dbReference type="RefSeq" id="WP_115515139.1">
    <property type="nucleotide sequence ID" value="NZ_QRGO01000001.1"/>
</dbReference>
<evidence type="ECO:0000256" key="2">
    <source>
        <dbReference type="SAM" id="Phobius"/>
    </source>
</evidence>
<evidence type="ECO:0000313" key="4">
    <source>
        <dbReference type="Proteomes" id="UP000263993"/>
    </source>
</evidence>
<proteinExistence type="predicted"/>
<feature type="transmembrane region" description="Helical" evidence="2">
    <location>
        <begin position="168"/>
        <end position="186"/>
    </location>
</feature>